<dbReference type="Proteomes" id="UP000233140">
    <property type="component" value="Unassembled WGS sequence"/>
</dbReference>
<protein>
    <submittedName>
        <fullName evidence="1">Uncharacterized protein</fullName>
    </submittedName>
</protein>
<reference evidence="1" key="2">
    <citation type="submission" date="2025-09" db="UniProtKB">
        <authorList>
            <consortium name="Ensembl"/>
        </authorList>
    </citation>
    <scope>IDENTIFICATION</scope>
</reference>
<dbReference type="GeneTree" id="ENSGT00910000148116"/>
<keyword evidence="2" id="KW-1185">Reference proteome</keyword>
<dbReference type="Ensembl" id="ENSMLET00000025701.1">
    <property type="protein sequence ID" value="ENSMLEP00000005261.1"/>
    <property type="gene ID" value="ENSMLEG00000023545.1"/>
</dbReference>
<evidence type="ECO:0000313" key="2">
    <source>
        <dbReference type="Proteomes" id="UP000233140"/>
    </source>
</evidence>
<organism evidence="1 2">
    <name type="scientific">Mandrillus leucophaeus</name>
    <name type="common">Drill</name>
    <name type="synonym">Papio leucophaeus</name>
    <dbReference type="NCBI Taxonomy" id="9568"/>
    <lineage>
        <taxon>Eukaryota</taxon>
        <taxon>Metazoa</taxon>
        <taxon>Chordata</taxon>
        <taxon>Craniata</taxon>
        <taxon>Vertebrata</taxon>
        <taxon>Euteleostomi</taxon>
        <taxon>Mammalia</taxon>
        <taxon>Eutheria</taxon>
        <taxon>Euarchontoglires</taxon>
        <taxon>Primates</taxon>
        <taxon>Haplorrhini</taxon>
        <taxon>Catarrhini</taxon>
        <taxon>Cercopithecidae</taxon>
        <taxon>Cercopithecinae</taxon>
        <taxon>Mandrillus</taxon>
    </lineage>
</organism>
<accession>A0A2K5XPN2</accession>
<sequence>MCACVHVCVRVCSRVLVRVREWSSNKGPEPRGGRKAADSTLSFGMILGCSSWDRVLQLSLPVGVGPLLLCNFSRAP</sequence>
<proteinExistence type="predicted"/>
<dbReference type="OMA" id="REWSSNK"/>
<name>A0A2K5XPN2_MANLE</name>
<dbReference type="AlphaFoldDB" id="A0A2K5XPN2"/>
<evidence type="ECO:0000313" key="1">
    <source>
        <dbReference type="Ensembl" id="ENSMLEP00000005261.1"/>
    </source>
</evidence>
<reference evidence="1" key="1">
    <citation type="submission" date="2025-08" db="UniProtKB">
        <authorList>
            <consortium name="Ensembl"/>
        </authorList>
    </citation>
    <scope>IDENTIFICATION</scope>
</reference>